<keyword evidence="4" id="KW-0788">Thiol protease</keyword>
<dbReference type="EMBL" id="CP000812">
    <property type="protein sequence ID" value="ABV34532.1"/>
    <property type="molecule type" value="Genomic_DNA"/>
</dbReference>
<keyword evidence="1" id="KW-0690">Ribosome biogenesis</keyword>
<dbReference type="STRING" id="416591.Tlet_1978"/>
<keyword evidence="2" id="KW-0645">Protease</keyword>
<dbReference type="PANTHER" id="PTHR39178:SF1">
    <property type="entry name" value="RIBOSOMAL-PROCESSING CYSTEINE PROTEASE PRP"/>
    <property type="match status" value="1"/>
</dbReference>
<dbReference type="OrthoDB" id="48998at2"/>
<evidence type="ECO:0000256" key="4">
    <source>
        <dbReference type="ARBA" id="ARBA00022807"/>
    </source>
</evidence>
<protein>
    <recommendedName>
        <fullName evidence="6">Ribosomal processing cysteine protease Prp</fullName>
    </recommendedName>
</protein>
<dbReference type="KEGG" id="tle:Tlet_1978"/>
<dbReference type="PANTHER" id="PTHR39178">
    <property type="entry name" value="HYPOTHETICAL RIBOSOME-ASSOCIATED PROTEIN"/>
    <property type="match status" value="1"/>
</dbReference>
<evidence type="ECO:0000256" key="1">
    <source>
        <dbReference type="ARBA" id="ARBA00022517"/>
    </source>
</evidence>
<gene>
    <name evidence="7" type="ordered locus">Tlet_1978</name>
</gene>
<dbReference type="InterPro" id="IPR036764">
    <property type="entry name" value="Peptidase_Prp_sf"/>
</dbReference>
<dbReference type="GO" id="GO:0042254">
    <property type="term" value="P:ribosome biogenesis"/>
    <property type="evidence" value="ECO:0007669"/>
    <property type="project" value="UniProtKB-KW"/>
</dbReference>
<dbReference type="Pfam" id="PF04327">
    <property type="entry name" value="Peptidase_Prp"/>
    <property type="match status" value="1"/>
</dbReference>
<proteinExistence type="inferred from homology"/>
<comment type="similarity">
    <text evidence="5">Belongs to the Prp family.</text>
</comment>
<keyword evidence="8" id="KW-1185">Reference proteome</keyword>
<organism evidence="7 8">
    <name type="scientific">Pseudothermotoga lettingae (strain ATCC BAA-301 / DSM 14385 / NBRC 107922 / TMO)</name>
    <name type="common">Thermotoga lettingae</name>
    <dbReference type="NCBI Taxonomy" id="416591"/>
    <lineage>
        <taxon>Bacteria</taxon>
        <taxon>Thermotogati</taxon>
        <taxon>Thermotogota</taxon>
        <taxon>Thermotogae</taxon>
        <taxon>Thermotogales</taxon>
        <taxon>Thermotogaceae</taxon>
        <taxon>Pseudothermotoga</taxon>
    </lineage>
</organism>
<reference evidence="7 8" key="1">
    <citation type="submission" date="2007-08" db="EMBL/GenBank/DDBJ databases">
        <title>Complete sequence of Thermotoga lettingae TMO.</title>
        <authorList>
            <consortium name="US DOE Joint Genome Institute"/>
            <person name="Copeland A."/>
            <person name="Lucas S."/>
            <person name="Lapidus A."/>
            <person name="Barry K."/>
            <person name="Glavina del Rio T."/>
            <person name="Dalin E."/>
            <person name="Tice H."/>
            <person name="Pitluck S."/>
            <person name="Foster B."/>
            <person name="Bruce D."/>
            <person name="Schmutz J."/>
            <person name="Larimer F."/>
            <person name="Land M."/>
            <person name="Hauser L."/>
            <person name="Kyrpides N."/>
            <person name="Mikhailova N."/>
            <person name="Nelson K."/>
            <person name="Gogarten J.P."/>
            <person name="Noll K."/>
            <person name="Richardson P."/>
        </authorList>
    </citation>
    <scope>NUCLEOTIDE SEQUENCE [LARGE SCALE GENOMIC DNA]</scope>
    <source>
        <strain evidence="8">ATCC BAA-301 / DSM 14385 / NBRC 107922 / TMO</strain>
    </source>
</reference>
<dbReference type="HOGENOM" id="CLU_140910_2_1_0"/>
<evidence type="ECO:0000256" key="5">
    <source>
        <dbReference type="ARBA" id="ARBA00044503"/>
    </source>
</evidence>
<dbReference type="GO" id="GO:0006508">
    <property type="term" value="P:proteolysis"/>
    <property type="evidence" value="ECO:0007669"/>
    <property type="project" value="UniProtKB-KW"/>
</dbReference>
<dbReference type="GO" id="GO:0008234">
    <property type="term" value="F:cysteine-type peptidase activity"/>
    <property type="evidence" value="ECO:0007669"/>
    <property type="project" value="UniProtKB-KW"/>
</dbReference>
<reference evidence="7 8" key="2">
    <citation type="journal article" date="2009" name="Proc. Natl. Acad. Sci. U.S.A.">
        <title>On the chimeric nature, thermophilic origin, and phylogenetic placement of the Thermotogales.</title>
        <authorList>
            <person name="Zhaxybayeva O."/>
            <person name="Swithers K.S."/>
            <person name="Lapierre P."/>
            <person name="Fournier G.P."/>
            <person name="Bickhart D.M."/>
            <person name="DeBoy R.T."/>
            <person name="Nelson K.E."/>
            <person name="Nesbo C.L."/>
            <person name="Doolittle W.F."/>
            <person name="Gogarten J.P."/>
            <person name="Noll K.M."/>
        </authorList>
    </citation>
    <scope>NUCLEOTIDE SEQUENCE [LARGE SCALE GENOMIC DNA]</scope>
    <source>
        <strain evidence="8">ATCC BAA-301 / DSM 14385 / NBRC 107922 / TMO</strain>
    </source>
</reference>
<evidence type="ECO:0000256" key="6">
    <source>
        <dbReference type="ARBA" id="ARBA00044538"/>
    </source>
</evidence>
<dbReference type="InterPro" id="IPR007422">
    <property type="entry name" value="Peptidase_Prp"/>
</dbReference>
<dbReference type="RefSeq" id="WP_012004008.1">
    <property type="nucleotide sequence ID" value="NC_009828.1"/>
</dbReference>
<sequence>MIKIVFYTFKGGYSGFKINGHSNFDVKGKDIVCAAISALSQHTAKMLVKHCGARIVARQEGLLEVALNNIDNFSNVVLSEFKESIEDLQSQYPRNISLEVKEDANRHTVVCS</sequence>
<dbReference type="AlphaFoldDB" id="A8F8P8"/>
<evidence type="ECO:0000313" key="7">
    <source>
        <dbReference type="EMBL" id="ABV34532.1"/>
    </source>
</evidence>
<dbReference type="Proteomes" id="UP000002016">
    <property type="component" value="Chromosome"/>
</dbReference>
<dbReference type="eggNOG" id="COG2868">
    <property type="taxonomic scope" value="Bacteria"/>
</dbReference>
<dbReference type="SUPFAM" id="SSF118010">
    <property type="entry name" value="TM1457-like"/>
    <property type="match status" value="1"/>
</dbReference>
<name>A8F8P8_PSELT</name>
<evidence type="ECO:0000256" key="3">
    <source>
        <dbReference type="ARBA" id="ARBA00022801"/>
    </source>
</evidence>
<dbReference type="Gene3D" id="3.30.70.1490">
    <property type="entry name" value="Cysteine protease Prp"/>
    <property type="match status" value="1"/>
</dbReference>
<dbReference type="CDD" id="cd16332">
    <property type="entry name" value="Prp-like"/>
    <property type="match status" value="1"/>
</dbReference>
<evidence type="ECO:0000256" key="2">
    <source>
        <dbReference type="ARBA" id="ARBA00022670"/>
    </source>
</evidence>
<keyword evidence="3" id="KW-0378">Hydrolase</keyword>
<accession>A8F8P8</accession>
<evidence type="ECO:0000313" key="8">
    <source>
        <dbReference type="Proteomes" id="UP000002016"/>
    </source>
</evidence>